<dbReference type="Proteomes" id="UP001327093">
    <property type="component" value="Unassembled WGS sequence"/>
</dbReference>
<evidence type="ECO:0000313" key="4">
    <source>
        <dbReference type="EMBL" id="MEB3370842.1"/>
    </source>
</evidence>
<dbReference type="InterPro" id="IPR048284">
    <property type="entry name" value="EryCIII-like_N"/>
</dbReference>
<gene>
    <name evidence="4" type="ORF">R4I43_25900</name>
</gene>
<dbReference type="Gene3D" id="3.40.50.2000">
    <property type="entry name" value="Glycogen Phosphorylase B"/>
    <property type="match status" value="2"/>
</dbReference>
<organism evidence="4 5">
    <name type="scientific">Saccharopolyspora mangrovi</name>
    <dbReference type="NCBI Taxonomy" id="3082379"/>
    <lineage>
        <taxon>Bacteria</taxon>
        <taxon>Bacillati</taxon>
        <taxon>Actinomycetota</taxon>
        <taxon>Actinomycetes</taxon>
        <taxon>Pseudonocardiales</taxon>
        <taxon>Pseudonocardiaceae</taxon>
        <taxon>Saccharopolyspora</taxon>
    </lineage>
</organism>
<evidence type="ECO:0000256" key="2">
    <source>
        <dbReference type="SAM" id="MobiDB-lite"/>
    </source>
</evidence>
<evidence type="ECO:0000259" key="3">
    <source>
        <dbReference type="Pfam" id="PF21036"/>
    </source>
</evidence>
<evidence type="ECO:0000256" key="1">
    <source>
        <dbReference type="ARBA" id="ARBA00022679"/>
    </source>
</evidence>
<keyword evidence="1" id="KW-0808">Transferase</keyword>
<dbReference type="RefSeq" id="WP_324268308.1">
    <property type="nucleotide sequence ID" value="NZ_JAWLNX010000022.1"/>
</dbReference>
<accession>A0ABU6AH21</accession>
<sequence>MDLGAAETLALGRTWAPDLVVSEAFDAIGPMVAAELGIAWYRAGFGPATPAVIAEIQHAATSRYRHAGLTAVAPRGYIDPCPALMQDPEWSSDVAVLPLRAQAHRRPRDMAYEPPAFHDPTKPTALVTLGTIFSDPDVLATTVDALAGHDLNVIATVGSSLTKPAAAHDPPRRPDGLEVHLVPFVPLGQLLRERRSSQSRRGERGDHHRLAISPVGLGSRGGRVRPPTSPNATNLPAQTCTTAMWLPSGSLIMNSSGAPGLLSGAESI</sequence>
<proteinExistence type="predicted"/>
<dbReference type="EMBL" id="JAWLNX010000022">
    <property type="protein sequence ID" value="MEB3370842.1"/>
    <property type="molecule type" value="Genomic_DNA"/>
</dbReference>
<protein>
    <recommendedName>
        <fullName evidence="3">Erythromycin biosynthesis protein CIII-like N-terminal domain-containing protein</fullName>
    </recommendedName>
</protein>
<feature type="region of interest" description="Disordered" evidence="2">
    <location>
        <begin position="193"/>
        <end position="236"/>
    </location>
</feature>
<keyword evidence="5" id="KW-1185">Reference proteome</keyword>
<feature type="compositionally biased region" description="Basic and acidic residues" evidence="2">
    <location>
        <begin position="193"/>
        <end position="209"/>
    </location>
</feature>
<dbReference type="Pfam" id="PF21036">
    <property type="entry name" value="EryCIII-like_N"/>
    <property type="match status" value="1"/>
</dbReference>
<dbReference type="SUPFAM" id="SSF53756">
    <property type="entry name" value="UDP-Glycosyltransferase/glycogen phosphorylase"/>
    <property type="match status" value="1"/>
</dbReference>
<name>A0ABU6AH21_9PSEU</name>
<feature type="domain" description="Erythromycin biosynthesis protein CIII-like N-terminal" evidence="3">
    <location>
        <begin position="8"/>
        <end position="70"/>
    </location>
</feature>
<reference evidence="4 5" key="1">
    <citation type="submission" date="2023-10" db="EMBL/GenBank/DDBJ databases">
        <title>Saccharopolyspora sp. nov., isolated from mangrove soil.</title>
        <authorList>
            <person name="Lu Y."/>
            <person name="Liu W."/>
        </authorList>
    </citation>
    <scope>NUCLEOTIDE SEQUENCE [LARGE SCALE GENOMIC DNA]</scope>
    <source>
        <strain evidence="4 5">S2-29</strain>
    </source>
</reference>
<comment type="caution">
    <text evidence="4">The sequence shown here is derived from an EMBL/GenBank/DDBJ whole genome shotgun (WGS) entry which is preliminary data.</text>
</comment>
<evidence type="ECO:0000313" key="5">
    <source>
        <dbReference type="Proteomes" id="UP001327093"/>
    </source>
</evidence>